<proteinExistence type="predicted"/>
<evidence type="ECO:0000313" key="1">
    <source>
        <dbReference type="EMBL" id="RLW02596.1"/>
    </source>
</evidence>
<protein>
    <submittedName>
        <fullName evidence="1">Uncharacterized protein</fullName>
    </submittedName>
</protein>
<dbReference type="Proteomes" id="UP000276834">
    <property type="component" value="Unassembled WGS sequence"/>
</dbReference>
<accession>A0A3L8SJB9</accession>
<evidence type="ECO:0000313" key="2">
    <source>
        <dbReference type="Proteomes" id="UP000276834"/>
    </source>
</evidence>
<dbReference type="EMBL" id="QUSF01000018">
    <property type="protein sequence ID" value="RLW02596.1"/>
    <property type="molecule type" value="Genomic_DNA"/>
</dbReference>
<reference evidence="1 2" key="1">
    <citation type="journal article" date="2018" name="Proc. R. Soc. B">
        <title>A non-coding region near Follistatin controls head colour polymorphism in the Gouldian finch.</title>
        <authorList>
            <person name="Toomey M.B."/>
            <person name="Marques C.I."/>
            <person name="Andrade P."/>
            <person name="Araujo P.M."/>
            <person name="Sabatino S."/>
            <person name="Gazda M.A."/>
            <person name="Afonso S."/>
            <person name="Lopes R.J."/>
            <person name="Corbo J.C."/>
            <person name="Carneiro M."/>
        </authorList>
    </citation>
    <scope>NUCLEOTIDE SEQUENCE [LARGE SCALE GENOMIC DNA]</scope>
    <source>
        <strain evidence="1">Red01</strain>
        <tissue evidence="1">Muscle</tissue>
    </source>
</reference>
<dbReference type="AlphaFoldDB" id="A0A3L8SJB9"/>
<organism evidence="1 2">
    <name type="scientific">Chloebia gouldiae</name>
    <name type="common">Gouldian finch</name>
    <name type="synonym">Erythrura gouldiae</name>
    <dbReference type="NCBI Taxonomy" id="44316"/>
    <lineage>
        <taxon>Eukaryota</taxon>
        <taxon>Metazoa</taxon>
        <taxon>Chordata</taxon>
        <taxon>Craniata</taxon>
        <taxon>Vertebrata</taxon>
        <taxon>Euteleostomi</taxon>
        <taxon>Archelosauria</taxon>
        <taxon>Archosauria</taxon>
        <taxon>Dinosauria</taxon>
        <taxon>Saurischia</taxon>
        <taxon>Theropoda</taxon>
        <taxon>Coelurosauria</taxon>
        <taxon>Aves</taxon>
        <taxon>Neognathae</taxon>
        <taxon>Neoaves</taxon>
        <taxon>Telluraves</taxon>
        <taxon>Australaves</taxon>
        <taxon>Passeriformes</taxon>
        <taxon>Passeroidea</taxon>
        <taxon>Passeridae</taxon>
        <taxon>Chloebia</taxon>
    </lineage>
</organism>
<name>A0A3L8SJB9_CHLGU</name>
<keyword evidence="2" id="KW-1185">Reference proteome</keyword>
<comment type="caution">
    <text evidence="1">The sequence shown here is derived from an EMBL/GenBank/DDBJ whole genome shotgun (WGS) entry which is preliminary data.</text>
</comment>
<gene>
    <name evidence="1" type="ORF">DV515_00007245</name>
</gene>
<sequence>MDSRSSTGEVLVHSIPWWPLPCTQIEVGKPRAKLAVLFAMQHRTVIGCYLVNTARQARGENDSVQSEIRYCWSKNADDMEWTLLSMFPAADLALTCTFVPQTNLPAHRTG</sequence>